<dbReference type="RefSeq" id="WP_006975139.1">
    <property type="nucleotide sequence ID" value="NZ_ABCS01000083.1"/>
</dbReference>
<evidence type="ECO:0000256" key="2">
    <source>
        <dbReference type="ARBA" id="ARBA00023002"/>
    </source>
</evidence>
<organism evidence="4 5">
    <name type="scientific">Plesiocystis pacifica SIR-1</name>
    <dbReference type="NCBI Taxonomy" id="391625"/>
    <lineage>
        <taxon>Bacteria</taxon>
        <taxon>Pseudomonadati</taxon>
        <taxon>Myxococcota</taxon>
        <taxon>Polyangia</taxon>
        <taxon>Nannocystales</taxon>
        <taxon>Nannocystaceae</taxon>
        <taxon>Plesiocystis</taxon>
    </lineage>
</organism>
<accession>A6GEJ9</accession>
<gene>
    <name evidence="4" type="ORF">PPSIR1_28811</name>
</gene>
<evidence type="ECO:0000259" key="3">
    <source>
        <dbReference type="SMART" id="SM00822"/>
    </source>
</evidence>
<sequence length="267" mass="29938">MSKTILITGAGSGLGEGTALGLAERGHTVIAAVHDWPQATALRAAAEARGLELEVTKLDLLDADDRARVFERYANRLDILVNNAATGETGPIAEIPVDRVRRVFEVNVFATLAFTQPFARYFAKAGKGKILFTSSIAGFSTFPFLAPYVASKHALEPIVQLMREEMEGTGVQIATINPGPFRTGFNDRMYDTLDQWYDPAHHFTPERPIREVQALFAGDELQLDPEDMIAFMVDVIPRDHHKFRNVYPERFIEDVKRYQDSLWTREV</sequence>
<dbReference type="InterPro" id="IPR002347">
    <property type="entry name" value="SDR_fam"/>
</dbReference>
<dbReference type="Proteomes" id="UP000005801">
    <property type="component" value="Unassembled WGS sequence"/>
</dbReference>
<protein>
    <submittedName>
        <fullName evidence="4">Putative short chain dehydrogenase</fullName>
    </submittedName>
</protein>
<dbReference type="eggNOG" id="COG0300">
    <property type="taxonomic scope" value="Bacteria"/>
</dbReference>
<dbReference type="PANTHER" id="PTHR42901:SF1">
    <property type="entry name" value="ALCOHOL DEHYDROGENASE"/>
    <property type="match status" value="1"/>
</dbReference>
<feature type="domain" description="Ketoreductase" evidence="3">
    <location>
        <begin position="3"/>
        <end position="199"/>
    </location>
</feature>
<dbReference type="Pfam" id="PF00106">
    <property type="entry name" value="adh_short"/>
    <property type="match status" value="1"/>
</dbReference>
<dbReference type="NCBIfam" id="NF006776">
    <property type="entry name" value="PRK09291.1"/>
    <property type="match status" value="1"/>
</dbReference>
<evidence type="ECO:0000256" key="1">
    <source>
        <dbReference type="ARBA" id="ARBA00006484"/>
    </source>
</evidence>
<proteinExistence type="inferred from homology"/>
<dbReference type="GO" id="GO:0016491">
    <property type="term" value="F:oxidoreductase activity"/>
    <property type="evidence" value="ECO:0007669"/>
    <property type="project" value="UniProtKB-KW"/>
</dbReference>
<dbReference type="Gene3D" id="3.40.50.720">
    <property type="entry name" value="NAD(P)-binding Rossmann-like Domain"/>
    <property type="match status" value="1"/>
</dbReference>
<dbReference type="PANTHER" id="PTHR42901">
    <property type="entry name" value="ALCOHOL DEHYDROGENASE"/>
    <property type="match status" value="1"/>
</dbReference>
<dbReference type="STRING" id="391625.PPSIR1_28811"/>
<dbReference type="InterPro" id="IPR057326">
    <property type="entry name" value="KR_dom"/>
</dbReference>
<evidence type="ECO:0000313" key="4">
    <source>
        <dbReference type="EMBL" id="EDM75707.1"/>
    </source>
</evidence>
<dbReference type="InterPro" id="IPR036291">
    <property type="entry name" value="NAD(P)-bd_dom_sf"/>
</dbReference>
<name>A6GEJ9_9BACT</name>
<dbReference type="AlphaFoldDB" id="A6GEJ9"/>
<keyword evidence="5" id="KW-1185">Reference proteome</keyword>
<comment type="caution">
    <text evidence="4">The sequence shown here is derived from an EMBL/GenBank/DDBJ whole genome shotgun (WGS) entry which is preliminary data.</text>
</comment>
<evidence type="ECO:0000313" key="5">
    <source>
        <dbReference type="Proteomes" id="UP000005801"/>
    </source>
</evidence>
<dbReference type="PROSITE" id="PS00061">
    <property type="entry name" value="ADH_SHORT"/>
    <property type="match status" value="1"/>
</dbReference>
<dbReference type="SUPFAM" id="SSF51735">
    <property type="entry name" value="NAD(P)-binding Rossmann-fold domains"/>
    <property type="match status" value="1"/>
</dbReference>
<dbReference type="PRINTS" id="PR00081">
    <property type="entry name" value="GDHRDH"/>
</dbReference>
<dbReference type="SMART" id="SM00822">
    <property type="entry name" value="PKS_KR"/>
    <property type="match status" value="1"/>
</dbReference>
<dbReference type="EMBL" id="ABCS01000083">
    <property type="protein sequence ID" value="EDM75707.1"/>
    <property type="molecule type" value="Genomic_DNA"/>
</dbReference>
<comment type="similarity">
    <text evidence="1">Belongs to the short-chain dehydrogenases/reductases (SDR) family.</text>
</comment>
<dbReference type="OrthoDB" id="658698at2"/>
<keyword evidence="2" id="KW-0560">Oxidoreductase</keyword>
<dbReference type="InterPro" id="IPR020904">
    <property type="entry name" value="Sc_DH/Rdtase_CS"/>
</dbReference>
<reference evidence="4 5" key="1">
    <citation type="submission" date="2007-06" db="EMBL/GenBank/DDBJ databases">
        <authorList>
            <person name="Shimkets L."/>
            <person name="Ferriera S."/>
            <person name="Johnson J."/>
            <person name="Kravitz S."/>
            <person name="Beeson K."/>
            <person name="Sutton G."/>
            <person name="Rogers Y.-H."/>
            <person name="Friedman R."/>
            <person name="Frazier M."/>
            <person name="Venter J.C."/>
        </authorList>
    </citation>
    <scope>NUCLEOTIDE SEQUENCE [LARGE SCALE GENOMIC DNA]</scope>
    <source>
        <strain evidence="4 5">SIR-1</strain>
    </source>
</reference>